<feature type="domain" description="Agarase CBM-like" evidence="3">
    <location>
        <begin position="216"/>
        <end position="382"/>
    </location>
</feature>
<feature type="chain" id="PRO_5031066823" evidence="2">
    <location>
        <begin position="22"/>
        <end position="996"/>
    </location>
</feature>
<proteinExistence type="predicted"/>
<evidence type="ECO:0000256" key="1">
    <source>
        <dbReference type="SAM" id="MobiDB-lite"/>
    </source>
</evidence>
<gene>
    <name evidence="4" type="ORF">GT360_06775</name>
</gene>
<dbReference type="Proteomes" id="UP000464262">
    <property type="component" value="Chromosome 1"/>
</dbReference>
<organism evidence="4 5">
    <name type="scientific">Vibrio astriarenae</name>
    <dbReference type="NCBI Taxonomy" id="1481923"/>
    <lineage>
        <taxon>Bacteria</taxon>
        <taxon>Pseudomonadati</taxon>
        <taxon>Pseudomonadota</taxon>
        <taxon>Gammaproteobacteria</taxon>
        <taxon>Vibrionales</taxon>
        <taxon>Vibrionaceae</taxon>
        <taxon>Vibrio</taxon>
    </lineage>
</organism>
<dbReference type="AlphaFoldDB" id="A0A7Z2T2V5"/>
<dbReference type="KEGG" id="vas:GT360_06775"/>
<accession>A0A7Z2T2V5</accession>
<protein>
    <submittedName>
        <fullName evidence="4">Beta-agarase</fullName>
    </submittedName>
</protein>
<dbReference type="RefSeq" id="WP_164648138.1">
    <property type="nucleotide sequence ID" value="NZ_CP047475.1"/>
</dbReference>
<evidence type="ECO:0000313" key="5">
    <source>
        <dbReference type="Proteomes" id="UP000464262"/>
    </source>
</evidence>
<feature type="compositionally biased region" description="Acidic residues" evidence="1">
    <location>
        <begin position="951"/>
        <end position="967"/>
    </location>
</feature>
<dbReference type="InterPro" id="IPR040669">
    <property type="entry name" value="Agarase_CBM"/>
</dbReference>
<name>A0A7Z2T2V5_9VIBR</name>
<dbReference type="EMBL" id="CP047475">
    <property type="protein sequence ID" value="QIA63235.1"/>
    <property type="molecule type" value="Genomic_DNA"/>
</dbReference>
<sequence>MNVNKTLTALLIAGMAAPTLASTLITSFEDSETHGYEYGHFGSSTHVITSDVQTDGEKSMQANMGASYQGGVKIYAPNSWNWTDKKELVFDIVNNTNEEINYGVKILTNYVWDDANALSEYFNVPANTVLENVVMSLDSTEYGSIGASYNKAMAMEINFFAAESPNTTVYIDNIRVSDGATEPTPPPTDPEEASGRVSSAPVKTLLQLETFDEITDAIETSGSDIALIDEGVSIGDTALKATFNNSWSSVKLHGNWDLSALGDHLAIAVDVTNPTNTGLFLYSRVEDNSGNDASGIARGKYIPANSTQTVYVSVKDTPAISDIVNTLGMRELPAKALSEGWGDWQELNLAAIEAVTFFVPDLAAGTTEQQFIFDNARVIKDLNHVSAYEELVDVLGQNNQYDFYAKLEESEDLEGLGERETQLLGKLLNRNQYGGAPSGSNIIADQDCKLSSPASFNACKTADGKWYLVDPDGHAFISTGLANIRMTDTYTFTGESSTTPSDVRKSMFTEIPANHRKEMGPVHSGPVEKGEGVSFYANNIDARHGGEEAWQDITIKRMQDWGFTSLGNWTDSAFYSKAAAANMPYVANGWVLHHETSENPINRIGSGYWGPIADPFDPNFALAAKKMAEQIKLEVTGHEATLMGIFVDNEISWGNCLNGDDASCYEQTLAAMNTDASTSPAKNSFMWFLENGYGHSKSIEQFNAAWGTSFASWTDLRGAQNFKYSAGMLGDLKSLNWQFANKYFEVVNQAVKAEFPNNLYLGARFADWGRTPETVDAAKGHADVVSFNIYKDSITSQHWQSDVLEQIESLDFPAIIGEFHFGALDSGSFATGIVSADSQQDRGDKYTAYMESVLDNDNFVGAHWFQYLDSPVTGRAWDGENYNVGFVNVTDTPYSHLTDAARIVNCELYGDDCSALKGDSEERSARDSGALYDGKNIGITSGQLNGMETIDGIDPEEPVDPPTDPDEPQLRTGGSAGGLFITLMAIAGWLRRKYVS</sequence>
<feature type="region of interest" description="Disordered" evidence="1">
    <location>
        <begin position="177"/>
        <end position="199"/>
    </location>
</feature>
<reference evidence="4 5" key="1">
    <citation type="submission" date="2020-01" db="EMBL/GenBank/DDBJ databases">
        <title>Whole genome and functional gene identification of agarase of Vibrio HN897.</title>
        <authorList>
            <person name="Liu Y."/>
            <person name="Zhao Z."/>
        </authorList>
    </citation>
    <scope>NUCLEOTIDE SEQUENCE [LARGE SCALE GENOMIC DNA]</scope>
    <source>
        <strain evidence="4 5">HN897</strain>
    </source>
</reference>
<keyword evidence="2" id="KW-0732">Signal</keyword>
<evidence type="ECO:0000313" key="4">
    <source>
        <dbReference type="EMBL" id="QIA63235.1"/>
    </source>
</evidence>
<evidence type="ECO:0000256" key="2">
    <source>
        <dbReference type="SAM" id="SignalP"/>
    </source>
</evidence>
<feature type="region of interest" description="Disordered" evidence="1">
    <location>
        <begin position="949"/>
        <end position="975"/>
    </location>
</feature>
<feature type="signal peptide" evidence="2">
    <location>
        <begin position="1"/>
        <end position="21"/>
    </location>
</feature>
<dbReference type="SUPFAM" id="SSF51445">
    <property type="entry name" value="(Trans)glycosidases"/>
    <property type="match status" value="1"/>
</dbReference>
<keyword evidence="5" id="KW-1185">Reference proteome</keyword>
<dbReference type="Gene3D" id="2.60.120.430">
    <property type="entry name" value="Galactose-binding lectin"/>
    <property type="match status" value="2"/>
</dbReference>
<dbReference type="InterPro" id="IPR017853">
    <property type="entry name" value="GH"/>
</dbReference>
<evidence type="ECO:0000259" key="3">
    <source>
        <dbReference type="Pfam" id="PF17992"/>
    </source>
</evidence>
<dbReference type="Gene3D" id="3.20.20.80">
    <property type="entry name" value="Glycosidases"/>
    <property type="match status" value="1"/>
</dbReference>
<dbReference type="Pfam" id="PF17992">
    <property type="entry name" value="Agarase_CBM"/>
    <property type="match status" value="1"/>
</dbReference>